<name>A0A4C1X1U6_EUMVA</name>
<accession>A0A4C1X1U6</accession>
<dbReference type="EMBL" id="BGZK01000688">
    <property type="protein sequence ID" value="GBP56285.1"/>
    <property type="molecule type" value="Genomic_DNA"/>
</dbReference>
<dbReference type="AlphaFoldDB" id="A0A4C1X1U6"/>
<reference evidence="1 2" key="1">
    <citation type="journal article" date="2019" name="Commun. Biol.">
        <title>The bagworm genome reveals a unique fibroin gene that provides high tensile strength.</title>
        <authorList>
            <person name="Kono N."/>
            <person name="Nakamura H."/>
            <person name="Ohtoshi R."/>
            <person name="Tomita M."/>
            <person name="Numata K."/>
            <person name="Arakawa K."/>
        </authorList>
    </citation>
    <scope>NUCLEOTIDE SEQUENCE [LARGE SCALE GENOMIC DNA]</scope>
</reference>
<comment type="caution">
    <text evidence="1">The sequence shown here is derived from an EMBL/GenBank/DDBJ whole genome shotgun (WGS) entry which is preliminary data.</text>
</comment>
<sequence length="86" mass="9232">MIYARSIVTNDGVVSFHEPFSCRGTRAGRARVVDVVLAGGNAKYDFLTSLTFQRSLTANFLTARGTDFLASVPASSVLELSTAVCR</sequence>
<evidence type="ECO:0000313" key="2">
    <source>
        <dbReference type="Proteomes" id="UP000299102"/>
    </source>
</evidence>
<proteinExistence type="predicted"/>
<dbReference type="Proteomes" id="UP000299102">
    <property type="component" value="Unassembled WGS sequence"/>
</dbReference>
<keyword evidence="2" id="KW-1185">Reference proteome</keyword>
<protein>
    <submittedName>
        <fullName evidence="1">Uncharacterized protein</fullName>
    </submittedName>
</protein>
<organism evidence="1 2">
    <name type="scientific">Eumeta variegata</name>
    <name type="common">Bagworm moth</name>
    <name type="synonym">Eumeta japonica</name>
    <dbReference type="NCBI Taxonomy" id="151549"/>
    <lineage>
        <taxon>Eukaryota</taxon>
        <taxon>Metazoa</taxon>
        <taxon>Ecdysozoa</taxon>
        <taxon>Arthropoda</taxon>
        <taxon>Hexapoda</taxon>
        <taxon>Insecta</taxon>
        <taxon>Pterygota</taxon>
        <taxon>Neoptera</taxon>
        <taxon>Endopterygota</taxon>
        <taxon>Lepidoptera</taxon>
        <taxon>Glossata</taxon>
        <taxon>Ditrysia</taxon>
        <taxon>Tineoidea</taxon>
        <taxon>Psychidae</taxon>
        <taxon>Oiketicinae</taxon>
        <taxon>Eumeta</taxon>
    </lineage>
</organism>
<evidence type="ECO:0000313" key="1">
    <source>
        <dbReference type="EMBL" id="GBP56285.1"/>
    </source>
</evidence>
<gene>
    <name evidence="1" type="ORF">EVAR_37360_1</name>
</gene>